<sequence>MSFSLLWSMSATTARRYSGADTSVISTGTWRLKQGTSSGICRYKATLSESKDNLSFKFNGTGIKLVGGINLMPKGAFAIYSIDGVVVKNAIGSLTAHTTSLGANNTILCIAHEENTF</sequence>
<dbReference type="AlphaFoldDB" id="A0A9P5Z531"/>
<dbReference type="EMBL" id="MU155175">
    <property type="protein sequence ID" value="KAF9481692.1"/>
    <property type="molecule type" value="Genomic_DNA"/>
</dbReference>
<dbReference type="Proteomes" id="UP000807469">
    <property type="component" value="Unassembled WGS sequence"/>
</dbReference>
<gene>
    <name evidence="1" type="ORF">BDN70DRAFT_512295</name>
</gene>
<proteinExistence type="predicted"/>
<keyword evidence="2" id="KW-1185">Reference proteome</keyword>
<comment type="caution">
    <text evidence="1">The sequence shown here is derived from an EMBL/GenBank/DDBJ whole genome shotgun (WGS) entry which is preliminary data.</text>
</comment>
<reference evidence="1" key="1">
    <citation type="submission" date="2020-11" db="EMBL/GenBank/DDBJ databases">
        <authorList>
            <consortium name="DOE Joint Genome Institute"/>
            <person name="Ahrendt S."/>
            <person name="Riley R."/>
            <person name="Andreopoulos W."/>
            <person name="Labutti K."/>
            <person name="Pangilinan J."/>
            <person name="Ruiz-Duenas F.J."/>
            <person name="Barrasa J.M."/>
            <person name="Sanchez-Garcia M."/>
            <person name="Camarero S."/>
            <person name="Miyauchi S."/>
            <person name="Serrano A."/>
            <person name="Linde D."/>
            <person name="Babiker R."/>
            <person name="Drula E."/>
            <person name="Ayuso-Fernandez I."/>
            <person name="Pacheco R."/>
            <person name="Padilla G."/>
            <person name="Ferreira P."/>
            <person name="Barriuso J."/>
            <person name="Kellner H."/>
            <person name="Castanera R."/>
            <person name="Alfaro M."/>
            <person name="Ramirez L."/>
            <person name="Pisabarro A.G."/>
            <person name="Kuo A."/>
            <person name="Tritt A."/>
            <person name="Lipzen A."/>
            <person name="He G."/>
            <person name="Yan M."/>
            <person name="Ng V."/>
            <person name="Cullen D."/>
            <person name="Martin F."/>
            <person name="Rosso M.-N."/>
            <person name="Henrissat B."/>
            <person name="Hibbett D."/>
            <person name="Martinez A.T."/>
            <person name="Grigoriev I.V."/>
        </authorList>
    </citation>
    <scope>NUCLEOTIDE SEQUENCE</scope>
    <source>
        <strain evidence="1">CIRM-BRFM 674</strain>
    </source>
</reference>
<protein>
    <submittedName>
        <fullName evidence="1">Uncharacterized protein</fullName>
    </submittedName>
</protein>
<organism evidence="1 2">
    <name type="scientific">Pholiota conissans</name>
    <dbReference type="NCBI Taxonomy" id="109636"/>
    <lineage>
        <taxon>Eukaryota</taxon>
        <taxon>Fungi</taxon>
        <taxon>Dikarya</taxon>
        <taxon>Basidiomycota</taxon>
        <taxon>Agaricomycotina</taxon>
        <taxon>Agaricomycetes</taxon>
        <taxon>Agaricomycetidae</taxon>
        <taxon>Agaricales</taxon>
        <taxon>Agaricineae</taxon>
        <taxon>Strophariaceae</taxon>
        <taxon>Pholiota</taxon>
    </lineage>
</organism>
<evidence type="ECO:0000313" key="1">
    <source>
        <dbReference type="EMBL" id="KAF9481692.1"/>
    </source>
</evidence>
<evidence type="ECO:0000313" key="2">
    <source>
        <dbReference type="Proteomes" id="UP000807469"/>
    </source>
</evidence>
<name>A0A9P5Z531_9AGAR</name>
<accession>A0A9P5Z531</accession>